<gene>
    <name evidence="6" type="ORF">A2V80_03475</name>
</gene>
<dbReference type="Pfam" id="PF00132">
    <property type="entry name" value="Hexapep"/>
    <property type="match status" value="2"/>
</dbReference>
<feature type="non-terminal residue" evidence="6">
    <location>
        <position position="1"/>
    </location>
</feature>
<evidence type="ECO:0000256" key="5">
    <source>
        <dbReference type="ARBA" id="ARBA00023154"/>
    </source>
</evidence>
<keyword evidence="3" id="KW-0677">Repeat</keyword>
<dbReference type="CDD" id="cd03358">
    <property type="entry name" value="LbH_WxcM_N_like"/>
    <property type="match status" value="1"/>
</dbReference>
<comment type="caution">
    <text evidence="6">The sequence shown here is derived from an EMBL/GenBank/DDBJ whole genome shotgun (WGS) entry which is preliminary data.</text>
</comment>
<dbReference type="GO" id="GO:0019877">
    <property type="term" value="P:diaminopimelate biosynthetic process"/>
    <property type="evidence" value="ECO:0007669"/>
    <property type="project" value="UniProtKB-KW"/>
</dbReference>
<dbReference type="PROSITE" id="PS00101">
    <property type="entry name" value="HEXAPEP_TRANSFERASES"/>
    <property type="match status" value="1"/>
</dbReference>
<evidence type="ECO:0000256" key="3">
    <source>
        <dbReference type="ARBA" id="ARBA00022737"/>
    </source>
</evidence>
<reference evidence="6 7" key="1">
    <citation type="journal article" date="2016" name="Nat. Commun.">
        <title>Thousands of microbial genomes shed light on interconnected biogeochemical processes in an aquifer system.</title>
        <authorList>
            <person name="Anantharaman K."/>
            <person name="Brown C.T."/>
            <person name="Hug L.A."/>
            <person name="Sharon I."/>
            <person name="Castelle C.J."/>
            <person name="Probst A.J."/>
            <person name="Thomas B.C."/>
            <person name="Singh A."/>
            <person name="Wilkins M.J."/>
            <person name="Karaoz U."/>
            <person name="Brodie E.L."/>
            <person name="Williams K.H."/>
            <person name="Hubbard S.S."/>
            <person name="Banfield J.F."/>
        </authorList>
    </citation>
    <scope>NUCLEOTIDE SEQUENCE [LARGE SCALE GENOMIC DNA]</scope>
</reference>
<sequence>IGQCWIGSNCSVHSHIWIGDGVHIGNHCWIEPFVFIPTGVKIGNNVFLGPRVTFTNDKFPPSARKDWQCTFVMDDVSIGAGAIILPGIIIGAGAKIGAGAVVTKNVPAGETWVGNPARKV</sequence>
<dbReference type="GO" id="GO:0016740">
    <property type="term" value="F:transferase activity"/>
    <property type="evidence" value="ECO:0007669"/>
    <property type="project" value="UniProtKB-KW"/>
</dbReference>
<keyword evidence="4" id="KW-0220">Diaminopimelate biosynthesis</keyword>
<dbReference type="InterPro" id="IPR050179">
    <property type="entry name" value="Trans_hexapeptide_repeat"/>
</dbReference>
<dbReference type="InterPro" id="IPR018357">
    <property type="entry name" value="Hexapep_transf_CS"/>
</dbReference>
<evidence type="ECO:0000313" key="6">
    <source>
        <dbReference type="EMBL" id="OGM12440.1"/>
    </source>
</evidence>
<evidence type="ECO:0000256" key="2">
    <source>
        <dbReference type="ARBA" id="ARBA00022679"/>
    </source>
</evidence>
<proteinExistence type="predicted"/>
<keyword evidence="2 6" id="KW-0808">Transferase</keyword>
<accession>A0A1F7XBP3</accession>
<dbReference type="SUPFAM" id="SSF51161">
    <property type="entry name" value="Trimeric LpxA-like enzymes"/>
    <property type="match status" value="1"/>
</dbReference>
<keyword evidence="5" id="KW-0457">Lysine biosynthesis</keyword>
<dbReference type="Gene3D" id="2.160.10.10">
    <property type="entry name" value="Hexapeptide repeat proteins"/>
    <property type="match status" value="1"/>
</dbReference>
<dbReference type="InterPro" id="IPR001451">
    <property type="entry name" value="Hexapep"/>
</dbReference>
<dbReference type="Proteomes" id="UP000179013">
    <property type="component" value="Unassembled WGS sequence"/>
</dbReference>
<dbReference type="GO" id="GO:0009085">
    <property type="term" value="P:lysine biosynthetic process"/>
    <property type="evidence" value="ECO:0007669"/>
    <property type="project" value="UniProtKB-KW"/>
</dbReference>
<keyword evidence="1" id="KW-0028">Amino-acid biosynthesis</keyword>
<dbReference type="InterPro" id="IPR011004">
    <property type="entry name" value="Trimer_LpxA-like_sf"/>
</dbReference>
<evidence type="ECO:0000256" key="1">
    <source>
        <dbReference type="ARBA" id="ARBA00022605"/>
    </source>
</evidence>
<dbReference type="AlphaFoldDB" id="A0A1F7XBP3"/>
<dbReference type="PANTHER" id="PTHR43300:SF10">
    <property type="entry name" value="2,3,4,5-TETRAHYDROPYRIDINE-2,6-DICARBOXYLATE N-ACETYLTRANSFERASE"/>
    <property type="match status" value="1"/>
</dbReference>
<evidence type="ECO:0000256" key="4">
    <source>
        <dbReference type="ARBA" id="ARBA00022915"/>
    </source>
</evidence>
<evidence type="ECO:0000313" key="7">
    <source>
        <dbReference type="Proteomes" id="UP000179013"/>
    </source>
</evidence>
<dbReference type="PANTHER" id="PTHR43300">
    <property type="entry name" value="ACETYLTRANSFERASE"/>
    <property type="match status" value="1"/>
</dbReference>
<name>A0A1F7XBP3_9BACT</name>
<dbReference type="EMBL" id="MGFU01000041">
    <property type="protein sequence ID" value="OGM12440.1"/>
    <property type="molecule type" value="Genomic_DNA"/>
</dbReference>
<organism evidence="6 7">
    <name type="scientific">Candidatus Woesebacteria bacterium RBG_16_39_8b</name>
    <dbReference type="NCBI Taxonomy" id="1802482"/>
    <lineage>
        <taxon>Bacteria</taxon>
        <taxon>Candidatus Woeseibacteriota</taxon>
    </lineage>
</organism>
<protein>
    <submittedName>
        <fullName evidence="6">Acetyltransferase</fullName>
    </submittedName>
</protein>